<dbReference type="PANTHER" id="PTHR43110">
    <property type="entry name" value="THIOL PEROXIDASE"/>
    <property type="match status" value="1"/>
</dbReference>
<gene>
    <name evidence="4" type="ORF">M0L20_20890</name>
</gene>
<dbReference type="PANTHER" id="PTHR43110:SF1">
    <property type="entry name" value="THIOL PEROXIDASE"/>
    <property type="match status" value="1"/>
</dbReference>
<dbReference type="InterPro" id="IPR024706">
    <property type="entry name" value="Peroxiredoxin_AhpC-typ"/>
</dbReference>
<evidence type="ECO:0000313" key="5">
    <source>
        <dbReference type="Proteomes" id="UP001202180"/>
    </source>
</evidence>
<accession>A0ABT0HQE2</accession>
<organism evidence="4 5">
    <name type="scientific">Spirosoma liriopis</name>
    <dbReference type="NCBI Taxonomy" id="2937440"/>
    <lineage>
        <taxon>Bacteria</taxon>
        <taxon>Pseudomonadati</taxon>
        <taxon>Bacteroidota</taxon>
        <taxon>Cytophagia</taxon>
        <taxon>Cytophagales</taxon>
        <taxon>Cytophagaceae</taxon>
        <taxon>Spirosoma</taxon>
    </lineage>
</organism>
<dbReference type="Gene3D" id="3.40.30.10">
    <property type="entry name" value="Glutaredoxin"/>
    <property type="match status" value="1"/>
</dbReference>
<protein>
    <submittedName>
        <fullName evidence="4">Redoxin domain-containing protein</fullName>
    </submittedName>
</protein>
<evidence type="ECO:0000313" key="4">
    <source>
        <dbReference type="EMBL" id="MCK8494337.1"/>
    </source>
</evidence>
<keyword evidence="1" id="KW-0560">Oxidoreductase</keyword>
<dbReference type="Pfam" id="PF00578">
    <property type="entry name" value="AhpC-TSA"/>
    <property type="match status" value="1"/>
</dbReference>
<dbReference type="Proteomes" id="UP001202180">
    <property type="component" value="Unassembled WGS sequence"/>
</dbReference>
<evidence type="ECO:0000256" key="1">
    <source>
        <dbReference type="ARBA" id="ARBA00023002"/>
    </source>
</evidence>
<name>A0ABT0HQE2_9BACT</name>
<dbReference type="RefSeq" id="WP_248478881.1">
    <property type="nucleotide sequence ID" value="NZ_JALPRF010000003.1"/>
</dbReference>
<dbReference type="PIRSF" id="PIRSF000239">
    <property type="entry name" value="AHPC"/>
    <property type="match status" value="1"/>
</dbReference>
<proteinExistence type="predicted"/>
<feature type="domain" description="Thioredoxin" evidence="3">
    <location>
        <begin position="2"/>
        <end position="155"/>
    </location>
</feature>
<dbReference type="InterPro" id="IPR050455">
    <property type="entry name" value="Tpx_Peroxidase_subfamily"/>
</dbReference>
<sequence>MPTPGQKAPDFTLFNSDKQEVSLGSFQGKNLIILFFPMAFTSVCTAELCEMRDNITTYADLNADIVAISVDSPFTLAKFKEDQQLPFNLLSDFNKEVSQAYDTYYETFVMNLKGVSKRSAFVIDKEGIIQYAEVLDSAGDVPNFQAVRETLASLN</sequence>
<comment type="caution">
    <text evidence="4">The sequence shown here is derived from an EMBL/GenBank/DDBJ whole genome shotgun (WGS) entry which is preliminary data.</text>
</comment>
<reference evidence="4 5" key="1">
    <citation type="submission" date="2022-04" db="EMBL/GenBank/DDBJ databases">
        <title>Spirosoma sp. strain RP8 genome sequencing and assembly.</title>
        <authorList>
            <person name="Jung Y."/>
        </authorList>
    </citation>
    <scope>NUCLEOTIDE SEQUENCE [LARGE SCALE GENOMIC DNA]</scope>
    <source>
        <strain evidence="4 5">RP8</strain>
    </source>
</reference>
<keyword evidence="5" id="KW-1185">Reference proteome</keyword>
<dbReference type="InterPro" id="IPR036249">
    <property type="entry name" value="Thioredoxin-like_sf"/>
</dbReference>
<dbReference type="InterPro" id="IPR013766">
    <property type="entry name" value="Thioredoxin_domain"/>
</dbReference>
<dbReference type="EMBL" id="JALPRF010000003">
    <property type="protein sequence ID" value="MCK8494337.1"/>
    <property type="molecule type" value="Genomic_DNA"/>
</dbReference>
<evidence type="ECO:0000259" key="3">
    <source>
        <dbReference type="PROSITE" id="PS51352"/>
    </source>
</evidence>
<dbReference type="SUPFAM" id="SSF52833">
    <property type="entry name" value="Thioredoxin-like"/>
    <property type="match status" value="1"/>
</dbReference>
<evidence type="ECO:0000256" key="2">
    <source>
        <dbReference type="ARBA" id="ARBA00023284"/>
    </source>
</evidence>
<keyword evidence="2" id="KW-0676">Redox-active center</keyword>
<dbReference type="PROSITE" id="PS51352">
    <property type="entry name" value="THIOREDOXIN_2"/>
    <property type="match status" value="1"/>
</dbReference>
<dbReference type="InterPro" id="IPR000866">
    <property type="entry name" value="AhpC/TSA"/>
</dbReference>